<keyword evidence="4" id="KW-0408">Iron</keyword>
<dbReference type="PATRIC" id="fig|1838286.3.peg.354"/>
<dbReference type="RefSeq" id="WP_069960674.1">
    <property type="nucleotide sequence ID" value="NZ_CP016094.1"/>
</dbReference>
<keyword evidence="7" id="KW-1185">Reference proteome</keyword>
<dbReference type="Pfam" id="PF04405">
    <property type="entry name" value="ScdA_N"/>
    <property type="match status" value="1"/>
</dbReference>
<dbReference type="EMBL" id="CP016094">
    <property type="protein sequence ID" value="AOS43307.1"/>
    <property type="molecule type" value="Genomic_DNA"/>
</dbReference>
<dbReference type="GO" id="GO:0046872">
    <property type="term" value="F:metal ion binding"/>
    <property type="evidence" value="ECO:0007669"/>
    <property type="project" value="UniProtKB-KW"/>
</dbReference>
<dbReference type="Proteomes" id="UP000095228">
    <property type="component" value="Chromosome"/>
</dbReference>
<dbReference type="PANTHER" id="PTHR36438">
    <property type="entry name" value="IRON-SULFUR CLUSTER REPAIR PROTEIN YTFE"/>
    <property type="match status" value="1"/>
</dbReference>
<evidence type="ECO:0000256" key="1">
    <source>
        <dbReference type="ARBA" id="ARBA00004496"/>
    </source>
</evidence>
<keyword evidence="2" id="KW-0963">Cytoplasm</keyword>
<evidence type="ECO:0000256" key="4">
    <source>
        <dbReference type="ARBA" id="ARBA00023004"/>
    </source>
</evidence>
<dbReference type="OrthoDB" id="9797132at2"/>
<reference evidence="6 7" key="1">
    <citation type="submission" date="2016-06" db="EMBL/GenBank/DDBJ databases">
        <title>Three novel species with peptidoglycan cell walls form the new genus Lacunisphaera gen. nov. in the family Opitutaceae of the verrucomicrobial subdivision 4.</title>
        <authorList>
            <person name="Rast P."/>
            <person name="Gloeckner I."/>
            <person name="Jogler M."/>
            <person name="Boedeker C."/>
            <person name="Jeske O."/>
            <person name="Wiegand S."/>
            <person name="Reinhardt R."/>
            <person name="Schumann P."/>
            <person name="Rohde M."/>
            <person name="Spring S."/>
            <person name="Gloeckner F.O."/>
            <person name="Jogler C."/>
        </authorList>
    </citation>
    <scope>NUCLEOTIDE SEQUENCE [LARGE SCALE GENOMIC DNA]</scope>
    <source>
        <strain evidence="6 7">IG16b</strain>
    </source>
</reference>
<dbReference type="PANTHER" id="PTHR36438:SF1">
    <property type="entry name" value="IRON-SULFUR CLUSTER REPAIR PROTEIN YTFE"/>
    <property type="match status" value="1"/>
</dbReference>
<evidence type="ECO:0000259" key="5">
    <source>
        <dbReference type="Pfam" id="PF01814"/>
    </source>
</evidence>
<dbReference type="CDD" id="cd12108">
    <property type="entry name" value="Hr-like"/>
    <property type="match status" value="1"/>
</dbReference>
<evidence type="ECO:0000256" key="3">
    <source>
        <dbReference type="ARBA" id="ARBA00022723"/>
    </source>
</evidence>
<dbReference type="NCBIfam" id="TIGR03652">
    <property type="entry name" value="FeS_repair_RIC"/>
    <property type="match status" value="1"/>
</dbReference>
<evidence type="ECO:0000256" key="2">
    <source>
        <dbReference type="ARBA" id="ARBA00022490"/>
    </source>
</evidence>
<dbReference type="InterPro" id="IPR019903">
    <property type="entry name" value="RIC_family"/>
</dbReference>
<dbReference type="Pfam" id="PF01814">
    <property type="entry name" value="Hemerythrin"/>
    <property type="match status" value="1"/>
</dbReference>
<feature type="domain" description="Hemerythrin-like" evidence="5">
    <location>
        <begin position="93"/>
        <end position="234"/>
    </location>
</feature>
<evidence type="ECO:0000313" key="7">
    <source>
        <dbReference type="Proteomes" id="UP000095228"/>
    </source>
</evidence>
<comment type="subcellular location">
    <subcellularLocation>
        <location evidence="1">Cytoplasm</location>
    </subcellularLocation>
</comment>
<accession>A0A1I7PI50</accession>
<organism evidence="6 7">
    <name type="scientific">Lacunisphaera limnophila</name>
    <dbReference type="NCBI Taxonomy" id="1838286"/>
    <lineage>
        <taxon>Bacteria</taxon>
        <taxon>Pseudomonadati</taxon>
        <taxon>Verrucomicrobiota</taxon>
        <taxon>Opitutia</taxon>
        <taxon>Opitutales</taxon>
        <taxon>Opitutaceae</taxon>
        <taxon>Lacunisphaera</taxon>
    </lineage>
</organism>
<dbReference type="InterPro" id="IPR012312">
    <property type="entry name" value="Hemerythrin-like"/>
</dbReference>
<keyword evidence="3" id="KW-0479">Metal-binding</keyword>
<dbReference type="KEGG" id="obg:Verru16b_00350"/>
<dbReference type="GO" id="GO:0005737">
    <property type="term" value="C:cytoplasm"/>
    <property type="evidence" value="ECO:0007669"/>
    <property type="project" value="UniProtKB-SubCell"/>
</dbReference>
<sequence length="240" mass="25653">MPTTTLPAITPESRIGDLVAACPSLARVFEELRLDYCCGGKQSLAAASDSRGLSVLTVIGLLEAATAALAAGPAEVNAATLSLSQLADHIEQSHHRYLKAELPRLVEMSARVATKHGWRDARLAELAATVQDLASDMLAHMQKEEVVLFPLVRQIDAGVRGGFHASIAEPIACMEAEHADAGRALERLRELTDGFAPDADACNTHRAMLAGLAQLEADLHHHVHKENNVLFPRALARIAG</sequence>
<dbReference type="STRING" id="1838286.Verru16b_00350"/>
<gene>
    <name evidence="6" type="primary">ytfE</name>
    <name evidence="6" type="ORF">Verru16b_00350</name>
</gene>
<name>A0A1I7PI50_9BACT</name>
<proteinExistence type="predicted"/>
<dbReference type="AlphaFoldDB" id="A0A1I7PI50"/>
<evidence type="ECO:0000313" key="6">
    <source>
        <dbReference type="EMBL" id="AOS43307.1"/>
    </source>
</evidence>
<dbReference type="Gene3D" id="1.20.120.520">
    <property type="entry name" value="nmb1532 protein domain like"/>
    <property type="match status" value="1"/>
</dbReference>
<protein>
    <submittedName>
        <fullName evidence="6">Iron-sulfur cluster repair protein YtfE</fullName>
    </submittedName>
</protein>